<proteinExistence type="predicted"/>
<reference evidence="2" key="1">
    <citation type="submission" date="2018-06" db="EMBL/GenBank/DDBJ databases">
        <authorList>
            <person name="Zhirakovskaya E."/>
        </authorList>
    </citation>
    <scope>NUCLEOTIDE SEQUENCE</scope>
</reference>
<dbReference type="GO" id="GO:0016627">
    <property type="term" value="F:oxidoreductase activity, acting on the CH-CH group of donors"/>
    <property type="evidence" value="ECO:0007669"/>
    <property type="project" value="InterPro"/>
</dbReference>
<organism evidence="2">
    <name type="scientific">hydrothermal vent metagenome</name>
    <dbReference type="NCBI Taxonomy" id="652676"/>
    <lineage>
        <taxon>unclassified sequences</taxon>
        <taxon>metagenomes</taxon>
        <taxon>ecological metagenomes</taxon>
    </lineage>
</organism>
<feature type="domain" description="Acyl-CoA dehydrogenase/oxidase N-terminal" evidence="1">
    <location>
        <begin position="73"/>
        <end position="154"/>
    </location>
</feature>
<dbReference type="InterPro" id="IPR052166">
    <property type="entry name" value="Diverse_Acyl-CoA_DH"/>
</dbReference>
<evidence type="ECO:0000259" key="1">
    <source>
        <dbReference type="Pfam" id="PF02771"/>
    </source>
</evidence>
<dbReference type="GO" id="GO:0050660">
    <property type="term" value="F:flavin adenine dinucleotide binding"/>
    <property type="evidence" value="ECO:0007669"/>
    <property type="project" value="InterPro"/>
</dbReference>
<dbReference type="GO" id="GO:0005886">
    <property type="term" value="C:plasma membrane"/>
    <property type="evidence" value="ECO:0007669"/>
    <property type="project" value="TreeGrafter"/>
</dbReference>
<dbReference type="PANTHER" id="PTHR42803">
    <property type="entry name" value="ACYL-COA DEHYDROGENASE"/>
    <property type="match status" value="1"/>
</dbReference>
<dbReference type="InterPro" id="IPR046373">
    <property type="entry name" value="Acyl-CoA_Oxase/DH_mid-dom_sf"/>
</dbReference>
<sequence length="184" mass="20081">MGHYIANLRDIQFNLFEANKLDEALGVEPFEDMDHDTALDVLREIRRMSEEEFAASFVDADRIKLELVDGEVKLPESVKKSLSAIYDGGWDLLGLPKELGGFGAPPSLRWACQEMMCGANPAVFLYASSALMAGIIASEGTEEQARRFAAPMIEKKWGSTMVLTEPQAGSDVGAGTAKAIHIED</sequence>
<dbReference type="AlphaFoldDB" id="A0A3B0S509"/>
<feature type="non-terminal residue" evidence="2">
    <location>
        <position position="184"/>
    </location>
</feature>
<dbReference type="InterPro" id="IPR013786">
    <property type="entry name" value="AcylCoA_DH/ox_N"/>
</dbReference>
<dbReference type="Gene3D" id="2.40.110.10">
    <property type="entry name" value="Butyryl-CoA Dehydrogenase, subunit A, domain 2"/>
    <property type="match status" value="1"/>
</dbReference>
<dbReference type="InterPro" id="IPR009100">
    <property type="entry name" value="AcylCoA_DH/oxidase_NM_dom_sf"/>
</dbReference>
<dbReference type="InterPro" id="IPR037069">
    <property type="entry name" value="AcylCoA_DH/ox_N_sf"/>
</dbReference>
<gene>
    <name evidence="2" type="ORF">MNBD_ACTINO02-2770</name>
</gene>
<dbReference type="SUPFAM" id="SSF56645">
    <property type="entry name" value="Acyl-CoA dehydrogenase NM domain-like"/>
    <property type="match status" value="1"/>
</dbReference>
<evidence type="ECO:0000313" key="2">
    <source>
        <dbReference type="EMBL" id="VAW01181.1"/>
    </source>
</evidence>
<dbReference type="EMBL" id="UOEK01000204">
    <property type="protein sequence ID" value="VAW01181.1"/>
    <property type="molecule type" value="Genomic_DNA"/>
</dbReference>
<dbReference type="Pfam" id="PF02771">
    <property type="entry name" value="Acyl-CoA_dh_N"/>
    <property type="match status" value="1"/>
</dbReference>
<name>A0A3B0S509_9ZZZZ</name>
<protein>
    <recommendedName>
        <fullName evidence="1">Acyl-CoA dehydrogenase/oxidase N-terminal domain-containing protein</fullName>
    </recommendedName>
</protein>
<accession>A0A3B0S509</accession>
<dbReference type="PANTHER" id="PTHR42803:SF1">
    <property type="entry name" value="BROAD-SPECIFICITY LINEAR ACYL-COA DEHYDROGENASE FADE5"/>
    <property type="match status" value="1"/>
</dbReference>
<dbReference type="Gene3D" id="1.10.540.10">
    <property type="entry name" value="Acyl-CoA dehydrogenase/oxidase, N-terminal domain"/>
    <property type="match status" value="1"/>
</dbReference>